<protein>
    <submittedName>
        <fullName evidence="1">Uncharacterized protein</fullName>
    </submittedName>
</protein>
<evidence type="ECO:0000313" key="2">
    <source>
        <dbReference type="Proteomes" id="UP000321514"/>
    </source>
</evidence>
<organism evidence="1 2">
    <name type="scientific">Myxococcus fulvus</name>
    <dbReference type="NCBI Taxonomy" id="33"/>
    <lineage>
        <taxon>Bacteria</taxon>
        <taxon>Pseudomonadati</taxon>
        <taxon>Myxococcota</taxon>
        <taxon>Myxococcia</taxon>
        <taxon>Myxococcales</taxon>
        <taxon>Cystobacterineae</taxon>
        <taxon>Myxococcaceae</taxon>
        <taxon>Myxococcus</taxon>
    </lineage>
</organism>
<accession>A0A511T4X8</accession>
<sequence>MLRACSVEPMPPLALAAPVLSRQADPVRVATERLARALPARTDAAVLVDLLEDDLREGLDALGDVEAHFHDVLSTLRGATLSPVNLINTGDDLRVLERLDELHDVVVQIRKRLAQAAAMAHQGAPSRVR</sequence>
<gene>
    <name evidence="1" type="ORF">MFU01_36490</name>
</gene>
<dbReference type="STRING" id="1334629.MFUL124B02_16560"/>
<dbReference type="AlphaFoldDB" id="A0A511T4X8"/>
<name>A0A511T4X8_MYXFU</name>
<comment type="caution">
    <text evidence="1">The sequence shown here is derived from an EMBL/GenBank/DDBJ whole genome shotgun (WGS) entry which is preliminary data.</text>
</comment>
<reference evidence="1 2" key="1">
    <citation type="submission" date="2019-07" db="EMBL/GenBank/DDBJ databases">
        <title>Whole genome shotgun sequence of Myxococcus fulvus NBRC 100333.</title>
        <authorList>
            <person name="Hosoyama A."/>
            <person name="Uohara A."/>
            <person name="Ohji S."/>
            <person name="Ichikawa N."/>
        </authorList>
    </citation>
    <scope>NUCLEOTIDE SEQUENCE [LARGE SCALE GENOMIC DNA]</scope>
    <source>
        <strain evidence="1 2">NBRC 100333</strain>
    </source>
</reference>
<dbReference type="EMBL" id="BJXR01000030">
    <property type="protein sequence ID" value="GEN08612.1"/>
    <property type="molecule type" value="Genomic_DNA"/>
</dbReference>
<dbReference type="Proteomes" id="UP000321514">
    <property type="component" value="Unassembled WGS sequence"/>
</dbReference>
<proteinExistence type="predicted"/>
<evidence type="ECO:0000313" key="1">
    <source>
        <dbReference type="EMBL" id="GEN08612.1"/>
    </source>
</evidence>